<dbReference type="EMBL" id="CP001848">
    <property type="protein sequence ID" value="ADB15797.1"/>
    <property type="molecule type" value="Genomic_DNA"/>
</dbReference>
<gene>
    <name evidence="1" type="ordered locus">Psta_1114</name>
</gene>
<accession>D2R8X0</accession>
<sequence length="430" mass="48803">MSTKAPRQDLPRSDDVKIRLRITCPHCWSNFATEDVHWLTEHELLRGDPMLGPDAQQRFLPTRFDVAGNAIDSSGMTCQSLACPKCHLTLPRVMIDMAPVFVSILGIPSCGKSYFLSSMTWQMRRTLPHYFAIDFSDADPASNEILNQYERQQFLNADSRAIVKLDKTEEQGYWYDAVRYGDQIVNYPRPFLFGLRPLFGHPSFENRSDVSRVLCMYDNAGESFQPGKDTSANPVTRHLARSQAMLFLFDPTQDHRFRAACVGRSSDPQMTSTRAQVYRQDTVLHEAASRVRKYTGLKHDERHNRPLIVVVTKYDAWEPLLPGLLDTPPFLPQKSGAAHALDWERVRETSAKLRHLLWQHSPELVSGAEAFAQEVVYVPVSATGCAPVTNEQGAIEGMRTGDIQPKWVEVPMLVVLARWSKGLIPYNRRT</sequence>
<dbReference type="AlphaFoldDB" id="D2R8X0"/>
<dbReference type="SUPFAM" id="SSF52540">
    <property type="entry name" value="P-loop containing nucleoside triphosphate hydrolases"/>
    <property type="match status" value="1"/>
</dbReference>
<dbReference type="OrthoDB" id="240746at2"/>
<reference evidence="1 2" key="1">
    <citation type="journal article" date="2009" name="Stand. Genomic Sci.">
        <title>Complete genome sequence of Pirellula staleyi type strain (ATCC 27377).</title>
        <authorList>
            <person name="Clum A."/>
            <person name="Tindall B.J."/>
            <person name="Sikorski J."/>
            <person name="Ivanova N."/>
            <person name="Mavrommatis K."/>
            <person name="Lucas S."/>
            <person name="Glavina del Rio T."/>
            <person name="Nolan M."/>
            <person name="Chen F."/>
            <person name="Tice H."/>
            <person name="Pitluck S."/>
            <person name="Cheng J.F."/>
            <person name="Chertkov O."/>
            <person name="Brettin T."/>
            <person name="Han C."/>
            <person name="Detter J.C."/>
            <person name="Kuske C."/>
            <person name="Bruce D."/>
            <person name="Goodwin L."/>
            <person name="Ovchinikova G."/>
            <person name="Pati A."/>
            <person name="Mikhailova N."/>
            <person name="Chen A."/>
            <person name="Palaniappan K."/>
            <person name="Land M."/>
            <person name="Hauser L."/>
            <person name="Chang Y.J."/>
            <person name="Jeffries C.D."/>
            <person name="Chain P."/>
            <person name="Rohde M."/>
            <person name="Goker M."/>
            <person name="Bristow J."/>
            <person name="Eisen J.A."/>
            <person name="Markowitz V."/>
            <person name="Hugenholtz P."/>
            <person name="Kyrpides N.C."/>
            <person name="Klenk H.P."/>
            <person name="Lapidus A."/>
        </authorList>
    </citation>
    <scope>NUCLEOTIDE SEQUENCE [LARGE SCALE GENOMIC DNA]</scope>
    <source>
        <strain evidence="2">ATCC 27377 / DSM 6068 / ICPB 4128</strain>
    </source>
</reference>
<protein>
    <submittedName>
        <fullName evidence="1">Uncharacterized protein</fullName>
    </submittedName>
</protein>
<dbReference type="HOGENOM" id="CLU_637534_0_0_0"/>
<organism evidence="1 2">
    <name type="scientific">Pirellula staleyi (strain ATCC 27377 / DSM 6068 / ICPB 4128)</name>
    <name type="common">Pirella staleyi</name>
    <dbReference type="NCBI Taxonomy" id="530564"/>
    <lineage>
        <taxon>Bacteria</taxon>
        <taxon>Pseudomonadati</taxon>
        <taxon>Planctomycetota</taxon>
        <taxon>Planctomycetia</taxon>
        <taxon>Pirellulales</taxon>
        <taxon>Pirellulaceae</taxon>
        <taxon>Pirellula</taxon>
    </lineage>
</organism>
<evidence type="ECO:0000313" key="1">
    <source>
        <dbReference type="EMBL" id="ADB15797.1"/>
    </source>
</evidence>
<keyword evidence="2" id="KW-1185">Reference proteome</keyword>
<dbReference type="KEGG" id="psl:Psta_1114"/>
<dbReference type="Proteomes" id="UP000001887">
    <property type="component" value="Chromosome"/>
</dbReference>
<dbReference type="InterPro" id="IPR027417">
    <property type="entry name" value="P-loop_NTPase"/>
</dbReference>
<proteinExistence type="predicted"/>
<name>D2R8X0_PIRSD</name>
<dbReference type="STRING" id="530564.Psta_1114"/>
<evidence type="ECO:0000313" key="2">
    <source>
        <dbReference type="Proteomes" id="UP000001887"/>
    </source>
</evidence>
<dbReference type="eggNOG" id="COG1100">
    <property type="taxonomic scope" value="Bacteria"/>
</dbReference>